<feature type="compositionally biased region" description="Low complexity" evidence="6">
    <location>
        <begin position="1186"/>
        <end position="1283"/>
    </location>
</feature>
<feature type="region of interest" description="Disordered" evidence="6">
    <location>
        <begin position="1023"/>
        <end position="1042"/>
    </location>
</feature>
<feature type="compositionally biased region" description="Basic residues" evidence="6">
    <location>
        <begin position="73"/>
        <end position="89"/>
    </location>
</feature>
<dbReference type="SUPFAM" id="SSF48403">
    <property type="entry name" value="Ankyrin repeat"/>
    <property type="match status" value="1"/>
</dbReference>
<dbReference type="InterPro" id="IPR013524">
    <property type="entry name" value="Runt_dom"/>
</dbReference>
<dbReference type="Pfam" id="PF00853">
    <property type="entry name" value="Runt"/>
    <property type="match status" value="1"/>
</dbReference>
<dbReference type="Gene3D" id="2.60.40.720">
    <property type="match status" value="1"/>
</dbReference>
<dbReference type="SUPFAM" id="SSF49417">
    <property type="entry name" value="p53-like transcription factors"/>
    <property type="match status" value="1"/>
</dbReference>
<dbReference type="RefSeq" id="XP_014158337.1">
    <property type="nucleotide sequence ID" value="XM_014302862.1"/>
</dbReference>
<reference evidence="8 9" key="1">
    <citation type="submission" date="2011-02" db="EMBL/GenBank/DDBJ databases">
        <title>The Genome Sequence of Sphaeroforma arctica JP610.</title>
        <authorList>
            <consortium name="The Broad Institute Genome Sequencing Platform"/>
            <person name="Russ C."/>
            <person name="Cuomo C."/>
            <person name="Young S.K."/>
            <person name="Zeng Q."/>
            <person name="Gargeya S."/>
            <person name="Alvarado L."/>
            <person name="Berlin A."/>
            <person name="Chapman S.B."/>
            <person name="Chen Z."/>
            <person name="Freedman E."/>
            <person name="Gellesch M."/>
            <person name="Goldberg J."/>
            <person name="Griggs A."/>
            <person name="Gujja S."/>
            <person name="Heilman E."/>
            <person name="Heiman D."/>
            <person name="Howarth C."/>
            <person name="Mehta T."/>
            <person name="Neiman D."/>
            <person name="Pearson M."/>
            <person name="Roberts A."/>
            <person name="Saif S."/>
            <person name="Shea T."/>
            <person name="Shenoy N."/>
            <person name="Sisk P."/>
            <person name="Stolte C."/>
            <person name="Sykes S."/>
            <person name="White J."/>
            <person name="Yandava C."/>
            <person name="Burger G."/>
            <person name="Gray M.W."/>
            <person name="Holland P.W.H."/>
            <person name="King N."/>
            <person name="Lang F.B.F."/>
            <person name="Roger A.J."/>
            <person name="Ruiz-Trillo I."/>
            <person name="Haas B."/>
            <person name="Nusbaum C."/>
            <person name="Birren B."/>
        </authorList>
    </citation>
    <scope>NUCLEOTIDE SEQUENCE [LARGE SCALE GENOMIC DNA]</scope>
    <source>
        <strain evidence="8 9">JP610</strain>
    </source>
</reference>
<organism evidence="8 9">
    <name type="scientific">Sphaeroforma arctica JP610</name>
    <dbReference type="NCBI Taxonomy" id="667725"/>
    <lineage>
        <taxon>Eukaryota</taxon>
        <taxon>Ichthyosporea</taxon>
        <taxon>Ichthyophonida</taxon>
        <taxon>Sphaeroforma</taxon>
    </lineage>
</organism>
<dbReference type="InterPro" id="IPR008967">
    <property type="entry name" value="p53-like_TF_DNA-bd_sf"/>
</dbReference>
<feature type="compositionally biased region" description="Low complexity" evidence="6">
    <location>
        <begin position="1128"/>
        <end position="1163"/>
    </location>
</feature>
<evidence type="ECO:0000256" key="4">
    <source>
        <dbReference type="ARBA" id="ARBA00023242"/>
    </source>
</evidence>
<dbReference type="PANTHER" id="PTHR11950">
    <property type="entry name" value="RUNT RELATED"/>
    <property type="match status" value="1"/>
</dbReference>
<feature type="domain" description="Runt" evidence="7">
    <location>
        <begin position="412"/>
        <end position="540"/>
    </location>
</feature>
<feature type="region of interest" description="Disordered" evidence="6">
    <location>
        <begin position="1085"/>
        <end position="1325"/>
    </location>
</feature>
<feature type="region of interest" description="Disordered" evidence="6">
    <location>
        <begin position="560"/>
        <end position="729"/>
    </location>
</feature>
<feature type="compositionally biased region" description="Polar residues" evidence="6">
    <location>
        <begin position="15"/>
        <end position="25"/>
    </location>
</feature>
<feature type="compositionally biased region" description="Polar residues" evidence="6">
    <location>
        <begin position="223"/>
        <end position="233"/>
    </location>
</feature>
<dbReference type="GO" id="GO:0000978">
    <property type="term" value="F:RNA polymerase II cis-regulatory region sequence-specific DNA binding"/>
    <property type="evidence" value="ECO:0007669"/>
    <property type="project" value="TreeGrafter"/>
</dbReference>
<dbReference type="Gene3D" id="1.25.40.20">
    <property type="entry name" value="Ankyrin repeat-containing domain"/>
    <property type="match status" value="1"/>
</dbReference>
<dbReference type="PROSITE" id="PS51062">
    <property type="entry name" value="RUNT"/>
    <property type="match status" value="1"/>
</dbReference>
<dbReference type="InterPro" id="IPR002110">
    <property type="entry name" value="Ankyrin_rpt"/>
</dbReference>
<evidence type="ECO:0000256" key="5">
    <source>
        <dbReference type="PROSITE-ProRule" id="PRU00023"/>
    </source>
</evidence>
<dbReference type="GO" id="GO:0005524">
    <property type="term" value="F:ATP binding"/>
    <property type="evidence" value="ECO:0007669"/>
    <property type="project" value="InterPro"/>
</dbReference>
<dbReference type="InterPro" id="IPR000040">
    <property type="entry name" value="AML1_Runt"/>
</dbReference>
<feature type="compositionally biased region" description="Polar residues" evidence="6">
    <location>
        <begin position="689"/>
        <end position="704"/>
    </location>
</feature>
<feature type="region of interest" description="Disordered" evidence="6">
    <location>
        <begin position="1"/>
        <end position="369"/>
    </location>
</feature>
<feature type="compositionally biased region" description="Low complexity" evidence="6">
    <location>
        <begin position="38"/>
        <end position="47"/>
    </location>
</feature>
<feature type="compositionally biased region" description="Low complexity" evidence="6">
    <location>
        <begin position="1085"/>
        <end position="1112"/>
    </location>
</feature>
<feature type="compositionally biased region" description="Low complexity" evidence="6">
    <location>
        <begin position="1300"/>
        <end position="1325"/>
    </location>
</feature>
<dbReference type="EMBL" id="KQ241764">
    <property type="protein sequence ID" value="KNC84435.1"/>
    <property type="molecule type" value="Genomic_DNA"/>
</dbReference>
<keyword evidence="4" id="KW-0539">Nucleus</keyword>
<dbReference type="GeneID" id="25903835"/>
<feature type="compositionally biased region" description="Basic and acidic residues" evidence="6">
    <location>
        <begin position="560"/>
        <end position="572"/>
    </location>
</feature>
<feature type="region of interest" description="Disordered" evidence="6">
    <location>
        <begin position="388"/>
        <end position="422"/>
    </location>
</feature>
<comment type="subcellular location">
    <subcellularLocation>
        <location evidence="1">Nucleus</location>
    </subcellularLocation>
</comment>
<feature type="compositionally biased region" description="Polar residues" evidence="6">
    <location>
        <begin position="239"/>
        <end position="253"/>
    </location>
</feature>
<accession>A0A0L0G5Y0</accession>
<feature type="compositionally biased region" description="Polar residues" evidence="6">
    <location>
        <begin position="716"/>
        <end position="729"/>
    </location>
</feature>
<keyword evidence="5" id="KW-0040">ANK repeat</keyword>
<proteinExistence type="predicted"/>
<keyword evidence="3" id="KW-0804">Transcription</keyword>
<dbReference type="Proteomes" id="UP000054560">
    <property type="component" value="Unassembled WGS sequence"/>
</dbReference>
<dbReference type="STRING" id="667725.A0A0L0G5Y0"/>
<dbReference type="GO" id="GO:0000981">
    <property type="term" value="F:DNA-binding transcription factor activity, RNA polymerase II-specific"/>
    <property type="evidence" value="ECO:0007669"/>
    <property type="project" value="TreeGrafter"/>
</dbReference>
<feature type="repeat" description="ANK" evidence="5">
    <location>
        <begin position="926"/>
        <end position="958"/>
    </location>
</feature>
<name>A0A0L0G5Y0_9EUKA</name>
<feature type="region of interest" description="Disordered" evidence="6">
    <location>
        <begin position="1338"/>
        <end position="1444"/>
    </location>
</feature>
<gene>
    <name evidence="8" type="ORF">SARC_03331</name>
</gene>
<evidence type="ECO:0000313" key="9">
    <source>
        <dbReference type="Proteomes" id="UP000054560"/>
    </source>
</evidence>
<dbReference type="InterPro" id="IPR012346">
    <property type="entry name" value="p53/RUNT-type_TF_DNA-bd_sf"/>
</dbReference>
<dbReference type="PROSITE" id="PS50297">
    <property type="entry name" value="ANK_REP_REGION"/>
    <property type="match status" value="1"/>
</dbReference>
<dbReference type="GO" id="GO:0005634">
    <property type="term" value="C:nucleus"/>
    <property type="evidence" value="ECO:0007669"/>
    <property type="project" value="UniProtKB-SubCell"/>
</dbReference>
<keyword evidence="2" id="KW-0805">Transcription regulation</keyword>
<feature type="compositionally biased region" description="Low complexity" evidence="6">
    <location>
        <begin position="388"/>
        <end position="398"/>
    </location>
</feature>
<dbReference type="InterPro" id="IPR036770">
    <property type="entry name" value="Ankyrin_rpt-contain_sf"/>
</dbReference>
<dbReference type="eggNOG" id="KOG3982">
    <property type="taxonomic scope" value="Eukaryota"/>
</dbReference>
<feature type="compositionally biased region" description="Low complexity" evidence="6">
    <location>
        <begin position="55"/>
        <end position="72"/>
    </location>
</feature>
<evidence type="ECO:0000259" key="7">
    <source>
        <dbReference type="PROSITE" id="PS51062"/>
    </source>
</evidence>
<dbReference type="PROSITE" id="PS50088">
    <property type="entry name" value="ANK_REPEAT"/>
    <property type="match status" value="1"/>
</dbReference>
<protein>
    <recommendedName>
        <fullName evidence="7">Runt domain-containing protein</fullName>
    </recommendedName>
</protein>
<sequence length="1457" mass="163170">MSSPRVQYRGDPPTESVSNSKVTDQNQERHDQVDESQQQRTPNQHQQQHYHFHPQHAQQQLLQQDQQQQQHHQQQHHQQQHHQQQHHSQHQPQQHDSNAQGYNNQSGSQYNVGPRAQCQSQHNGYSNPQSHPYDNRGRSNNGTPRIMTYNPNRQPQQYSNTPQAGYSDGNGSANNVNNFTQVNGSNSTHVTSEREGRGTGRFGAQGPTCNSDELGDQGVLQPPQANSHMNTLQAPMRNQGFNSNNQNTGQDMQGRSYGPPHANSGGPSSTSASSRGSYNVANGNNGQMRHSNTHSQQNYQCQQPQFISQEEAESQQQRHPQQAGTGALVRDNKYMRNIPSPMNEQRVPSDSITPEQNQGFNSSQGPGDIKYAHTLRAQPQLAIAAEAANVPQQQSQPPGSRGTEAEDASQNGSVSGRRRVSGYRLKTSVPSITTSQLPHHWRCNKALAVPFVVYSSEPIPDGTEVQVVAITSDGNQGELRNSNAYFRANVANFSGFRFVGRSGRGKAFRLILKFQTHPPMEAVLELKVKITVDGPRPKRARRLSEPSKAAEAEAWEAKELEKAKNASEDKGDAAAAGQAEDGHADNKSHHTGSHHTGSIHGNNVGDVYTNSPAKKMRPGTPMANSSRAGYPPKPGNSRNNTNIRSSGDPATAYENGMVNSGSNVNPGPHIIYAQNSNNPSHHSHAPSFDGNSQSNGSLRSQHSQPAERDQNRQDSSHGGSHGPQQNAGSAASCSSYAILQGLKLVSLSVTNGLEGDPITAVIKISESIVQQFGWSNMSYSVAFGQHPPVFTNPIVNNNGQMYYRFHAPAIHSKMTQLTALVKVANKQIYCGENMLMFEHRSNATPLPRKYGTVDSRGLGTEMLKLHEEFSEMMEQRQPGSNASPEEVAFLSKLCFEEDVMLQKFRESIMVLGQMRFLPPVGGSPDTSMTALHLAAEFGWQNFMGVLLDAGADLDQRDAMDFTAASYAYKAGQRALLEYLKSRDGYNHNFYKPQSQYRPPLEYQKQQQQLLQQQLEYEQQQQTRTNIQQRQTNEQQQQTMTQEMQQQRQLEQQQMQRQLDAQQQQQEQQLMALQQQQQRLNTQQEMQQKQQQQNDQVEQQQQQRKQQWEQQQQRMVPRGGGEFKPYEPDQPQQLQIGSSQQQQDQGQQQGLGPGQFQSQGAQQQMRSLDRLPSKGCQLSFDPGRQSQFDNNGQQQLDNNGQSQFDNNRQQQFDNNGQQQFDNNGQQQFDNNGQQQFDNNGQQQFDNNGQQQFDNNGQQQFDNNGQQQLDNNGQQQLDNNGQSQFDNNGQQGFGSRSRRQLNIGNQQQSDNGNQQQFNNGGQQQLNNWGQQQFNNRDQQQFNNRDQHQQQFDYAGQQQTPSAQQSFNSGSRPQYEFNSGLQPGQVTHLNQGGRACTAQRSNRASSDSCYSGYQAQKRPSVRLSGIASEPKQYVAQKNEPHPEGGAQYSRARIRIILKQV</sequence>
<dbReference type="OrthoDB" id="10029800at2759"/>
<feature type="compositionally biased region" description="Polar residues" evidence="6">
    <location>
        <begin position="1395"/>
        <end position="1411"/>
    </location>
</feature>
<feature type="compositionally biased region" description="Polar residues" evidence="6">
    <location>
        <begin position="340"/>
        <end position="365"/>
    </location>
</feature>
<feature type="compositionally biased region" description="Polar residues" evidence="6">
    <location>
        <begin position="1353"/>
        <end position="1387"/>
    </location>
</feature>
<feature type="compositionally biased region" description="Polar residues" evidence="6">
    <location>
        <begin position="98"/>
        <end position="190"/>
    </location>
</feature>
<evidence type="ECO:0000256" key="6">
    <source>
        <dbReference type="SAM" id="MobiDB-lite"/>
    </source>
</evidence>
<dbReference type="PANTHER" id="PTHR11950:SF31">
    <property type="entry name" value="SEGMENTATION PROTEIN RUNT"/>
    <property type="match status" value="1"/>
</dbReference>
<feature type="compositionally biased region" description="Low complexity" evidence="6">
    <location>
        <begin position="1338"/>
        <end position="1350"/>
    </location>
</feature>
<evidence type="ECO:0000313" key="8">
    <source>
        <dbReference type="EMBL" id="KNC84435.1"/>
    </source>
</evidence>
<feature type="compositionally biased region" description="Basic and acidic residues" evidence="6">
    <location>
        <begin position="705"/>
        <end position="715"/>
    </location>
</feature>
<dbReference type="PRINTS" id="PR00967">
    <property type="entry name" value="ONCOGENEAML1"/>
</dbReference>
<evidence type="ECO:0000256" key="3">
    <source>
        <dbReference type="ARBA" id="ARBA00023163"/>
    </source>
</evidence>
<feature type="compositionally biased region" description="Low complexity" evidence="6">
    <location>
        <begin position="264"/>
        <end position="277"/>
    </location>
</feature>
<keyword evidence="9" id="KW-1185">Reference proteome</keyword>
<evidence type="ECO:0000256" key="2">
    <source>
        <dbReference type="ARBA" id="ARBA00023015"/>
    </source>
</evidence>
<feature type="compositionally biased region" description="Polar residues" evidence="6">
    <location>
        <begin position="636"/>
        <end position="645"/>
    </location>
</feature>
<feature type="compositionally biased region" description="Polar residues" evidence="6">
    <location>
        <begin position="279"/>
        <end position="324"/>
    </location>
</feature>
<evidence type="ECO:0000256" key="1">
    <source>
        <dbReference type="ARBA" id="ARBA00004123"/>
    </source>
</evidence>